<reference evidence="7" key="1">
    <citation type="submission" date="2022-03" db="EMBL/GenBank/DDBJ databases">
        <title>Cryobacterium sp. nov. strain ZS14-85, isolated from Antarctic soil.</title>
        <authorList>
            <person name="Li J."/>
            <person name="Niu G."/>
        </authorList>
    </citation>
    <scope>NUCLEOTIDE SEQUENCE</scope>
    <source>
        <strain evidence="7">ZS14-85</strain>
    </source>
</reference>
<feature type="transmembrane region" description="Helical" evidence="6">
    <location>
        <begin position="172"/>
        <end position="190"/>
    </location>
</feature>
<keyword evidence="4 6" id="KW-1133">Transmembrane helix</keyword>
<dbReference type="RefSeq" id="WP_134536527.1">
    <property type="nucleotide sequence ID" value="NZ_JALGAR010000003.1"/>
</dbReference>
<evidence type="ECO:0000313" key="7">
    <source>
        <dbReference type="EMBL" id="MCI4658654.1"/>
    </source>
</evidence>
<sequence>MGRAPDFPAAPQPEWSLTPTFLDFLGTARFDPVAGAGILVAAALYLVGVRAAGRRGTAWPLRPTLGFFLLGLGSWAWVSFGFLGAWSLDLRWAFTTRIALLLFVVPALLSLGRPVELARAALGGRALHGFNAVLGSWFVRLVGNAVFAPLFAIAAFLVFLTPFAFVLRSNPVAEAGLTLLVPLVGLLMVLPITDHALLRTSLFITAEFMLAFVELVMDAIPGILLRLNETVLDGAPALVGSFPAWFPSPLWDQHLSGDFLWFIAEVADIPVLIILFLRWNRTDRHEAKQLDELSDEEMAALTAEHLRRAP</sequence>
<dbReference type="Pfam" id="PF09678">
    <property type="entry name" value="Caa3_CtaG"/>
    <property type="match status" value="1"/>
</dbReference>
<gene>
    <name evidence="7" type="ORF">MQH31_12635</name>
</gene>
<feature type="transmembrane region" description="Helical" evidence="6">
    <location>
        <begin position="65"/>
        <end position="86"/>
    </location>
</feature>
<keyword evidence="5 6" id="KW-0472">Membrane</keyword>
<evidence type="ECO:0000256" key="4">
    <source>
        <dbReference type="ARBA" id="ARBA00022989"/>
    </source>
</evidence>
<dbReference type="Proteomes" id="UP001165341">
    <property type="component" value="Unassembled WGS sequence"/>
</dbReference>
<feature type="transmembrane region" description="Helical" evidence="6">
    <location>
        <begin position="259"/>
        <end position="279"/>
    </location>
</feature>
<evidence type="ECO:0000256" key="1">
    <source>
        <dbReference type="ARBA" id="ARBA00004651"/>
    </source>
</evidence>
<feature type="transmembrane region" description="Helical" evidence="6">
    <location>
        <begin position="33"/>
        <end position="53"/>
    </location>
</feature>
<accession>A0AA41QXI9</accession>
<name>A0AA41QXI9_9MICO</name>
<dbReference type="EMBL" id="JALGAR010000003">
    <property type="protein sequence ID" value="MCI4658654.1"/>
    <property type="molecule type" value="Genomic_DNA"/>
</dbReference>
<keyword evidence="8" id="KW-1185">Reference proteome</keyword>
<keyword evidence="2" id="KW-1003">Cell membrane</keyword>
<dbReference type="InterPro" id="IPR019108">
    <property type="entry name" value="Caa3_assmbl_CtaG-rel"/>
</dbReference>
<comment type="caution">
    <text evidence="7">The sequence shown here is derived from an EMBL/GenBank/DDBJ whole genome shotgun (WGS) entry which is preliminary data.</text>
</comment>
<evidence type="ECO:0000313" key="8">
    <source>
        <dbReference type="Proteomes" id="UP001165341"/>
    </source>
</evidence>
<keyword evidence="3 6" id="KW-0812">Transmembrane</keyword>
<protein>
    <submittedName>
        <fullName evidence="7">Cytochrome c oxidase assembly protein</fullName>
    </submittedName>
</protein>
<evidence type="ECO:0000256" key="2">
    <source>
        <dbReference type="ARBA" id="ARBA00022475"/>
    </source>
</evidence>
<organism evidence="7 8">
    <name type="scientific">Cryobacterium zhongshanensis</name>
    <dbReference type="NCBI Taxonomy" id="2928153"/>
    <lineage>
        <taxon>Bacteria</taxon>
        <taxon>Bacillati</taxon>
        <taxon>Actinomycetota</taxon>
        <taxon>Actinomycetes</taxon>
        <taxon>Micrococcales</taxon>
        <taxon>Microbacteriaceae</taxon>
        <taxon>Cryobacterium</taxon>
    </lineage>
</organism>
<comment type="subcellular location">
    <subcellularLocation>
        <location evidence="1">Cell membrane</location>
        <topology evidence="1">Multi-pass membrane protein</topology>
    </subcellularLocation>
</comment>
<evidence type="ECO:0000256" key="3">
    <source>
        <dbReference type="ARBA" id="ARBA00022692"/>
    </source>
</evidence>
<feature type="transmembrane region" description="Helical" evidence="6">
    <location>
        <begin position="92"/>
        <end position="111"/>
    </location>
</feature>
<evidence type="ECO:0000256" key="6">
    <source>
        <dbReference type="SAM" id="Phobius"/>
    </source>
</evidence>
<feature type="transmembrane region" description="Helical" evidence="6">
    <location>
        <begin position="132"/>
        <end position="160"/>
    </location>
</feature>
<dbReference type="AlphaFoldDB" id="A0AA41QXI9"/>
<dbReference type="GO" id="GO:0005886">
    <property type="term" value="C:plasma membrane"/>
    <property type="evidence" value="ECO:0007669"/>
    <property type="project" value="UniProtKB-SubCell"/>
</dbReference>
<feature type="transmembrane region" description="Helical" evidence="6">
    <location>
        <begin position="202"/>
        <end position="224"/>
    </location>
</feature>
<evidence type="ECO:0000256" key="5">
    <source>
        <dbReference type="ARBA" id="ARBA00023136"/>
    </source>
</evidence>
<proteinExistence type="predicted"/>